<feature type="region of interest" description="Disordered" evidence="1">
    <location>
        <begin position="93"/>
        <end position="174"/>
    </location>
</feature>
<keyword evidence="3" id="KW-1185">Reference proteome</keyword>
<name>A0ABR3U4J6_9PEZI</name>
<proteinExistence type="predicted"/>
<evidence type="ECO:0000256" key="1">
    <source>
        <dbReference type="SAM" id="MobiDB-lite"/>
    </source>
</evidence>
<dbReference type="Proteomes" id="UP001521184">
    <property type="component" value="Unassembled WGS sequence"/>
</dbReference>
<feature type="compositionally biased region" description="Basic and acidic residues" evidence="1">
    <location>
        <begin position="109"/>
        <end position="119"/>
    </location>
</feature>
<gene>
    <name evidence="2" type="ORF">SLS58_000553</name>
</gene>
<sequence>MSAQDASAPAGALSEVELAILQKWANPAEASLSEMEWYALQSIIQRRTADGSSPPIDMLKTAKAQSQLFPLCGLDMVAWFEWRVAHPCRRAEPSLATAGPPTVPPQESSRAKRERDSKSPHQAASAKVARPSLPSSAGIPRPQINKPAVLRPGTTGTTGNPLGGGGVNLSASNGTADTGFRAWVEKESVTGQNAHYQTITSQQAYRGFSTEELRLQDYARGRR</sequence>
<protein>
    <submittedName>
        <fullName evidence="2">Uncharacterized protein</fullName>
    </submittedName>
</protein>
<reference evidence="2 3" key="1">
    <citation type="journal article" date="2023" name="Plant Dis.">
        <title>First Report of Diplodia intermedia Causing Canker and Dieback Diseases on Apple Trees in Canada.</title>
        <authorList>
            <person name="Ellouze W."/>
            <person name="Ilyukhin E."/>
            <person name="Sulman M."/>
            <person name="Ali S."/>
        </authorList>
    </citation>
    <scope>NUCLEOTIDE SEQUENCE [LARGE SCALE GENOMIC DNA]</scope>
    <source>
        <strain evidence="2 3">M45-28</strain>
    </source>
</reference>
<evidence type="ECO:0000313" key="2">
    <source>
        <dbReference type="EMBL" id="KAL1651215.1"/>
    </source>
</evidence>
<comment type="caution">
    <text evidence="2">The sequence shown here is derived from an EMBL/GenBank/DDBJ whole genome shotgun (WGS) entry which is preliminary data.</text>
</comment>
<evidence type="ECO:0000313" key="3">
    <source>
        <dbReference type="Proteomes" id="UP001521184"/>
    </source>
</evidence>
<dbReference type="EMBL" id="JAKEKT020000002">
    <property type="protein sequence ID" value="KAL1651215.1"/>
    <property type="molecule type" value="Genomic_DNA"/>
</dbReference>
<accession>A0ABR3U4J6</accession>
<dbReference type="Gene3D" id="1.10.10.2360">
    <property type="match status" value="1"/>
</dbReference>
<organism evidence="2 3">
    <name type="scientific">Diplodia intermedia</name>
    <dbReference type="NCBI Taxonomy" id="856260"/>
    <lineage>
        <taxon>Eukaryota</taxon>
        <taxon>Fungi</taxon>
        <taxon>Dikarya</taxon>
        <taxon>Ascomycota</taxon>
        <taxon>Pezizomycotina</taxon>
        <taxon>Dothideomycetes</taxon>
        <taxon>Dothideomycetes incertae sedis</taxon>
        <taxon>Botryosphaeriales</taxon>
        <taxon>Botryosphaeriaceae</taxon>
        <taxon>Diplodia</taxon>
    </lineage>
</organism>